<name>A0A8S1HP17_9PELO</name>
<dbReference type="AlphaFoldDB" id="A0A8S1HP17"/>
<dbReference type="EMBL" id="CAJGYM010000118">
    <property type="protein sequence ID" value="CAD6198209.1"/>
    <property type="molecule type" value="Genomic_DNA"/>
</dbReference>
<feature type="signal peptide" evidence="1">
    <location>
        <begin position="1"/>
        <end position="18"/>
    </location>
</feature>
<feature type="chain" id="PRO_5035909367" evidence="1">
    <location>
        <begin position="19"/>
        <end position="118"/>
    </location>
</feature>
<accession>A0A8S1HP17</accession>
<protein>
    <submittedName>
        <fullName evidence="2">Uncharacterized protein</fullName>
    </submittedName>
</protein>
<proteinExistence type="predicted"/>
<dbReference type="Proteomes" id="UP000835052">
    <property type="component" value="Unassembled WGS sequence"/>
</dbReference>
<keyword evidence="1" id="KW-0732">Signal</keyword>
<reference evidence="2" key="1">
    <citation type="submission" date="2020-10" db="EMBL/GenBank/DDBJ databases">
        <authorList>
            <person name="Kikuchi T."/>
        </authorList>
    </citation>
    <scope>NUCLEOTIDE SEQUENCE</scope>
    <source>
        <strain evidence="2">NKZ352</strain>
    </source>
</reference>
<keyword evidence="3" id="KW-1185">Reference proteome</keyword>
<evidence type="ECO:0000256" key="1">
    <source>
        <dbReference type="SAM" id="SignalP"/>
    </source>
</evidence>
<organism evidence="2 3">
    <name type="scientific">Caenorhabditis auriculariae</name>
    <dbReference type="NCBI Taxonomy" id="2777116"/>
    <lineage>
        <taxon>Eukaryota</taxon>
        <taxon>Metazoa</taxon>
        <taxon>Ecdysozoa</taxon>
        <taxon>Nematoda</taxon>
        <taxon>Chromadorea</taxon>
        <taxon>Rhabditida</taxon>
        <taxon>Rhabditina</taxon>
        <taxon>Rhabditomorpha</taxon>
        <taxon>Rhabditoidea</taxon>
        <taxon>Rhabditidae</taxon>
        <taxon>Peloderinae</taxon>
        <taxon>Caenorhabditis</taxon>
    </lineage>
</organism>
<evidence type="ECO:0000313" key="2">
    <source>
        <dbReference type="EMBL" id="CAD6198209.1"/>
    </source>
</evidence>
<comment type="caution">
    <text evidence="2">The sequence shown here is derived from an EMBL/GenBank/DDBJ whole genome shotgun (WGS) entry which is preliminary data.</text>
</comment>
<evidence type="ECO:0000313" key="3">
    <source>
        <dbReference type="Proteomes" id="UP000835052"/>
    </source>
</evidence>
<gene>
    <name evidence="2" type="ORF">CAUJ_LOCUS14115</name>
</gene>
<sequence>MMLLSILVLTCCWTLGSSQNLAGLSRSAATIFDRSVVPGRFVRQCNCNEQAMCVNTMQYQGKSCSDRCFNVFRMITNRPDQLQRCVQMTFPQLNGFISCVTRNMGRTQFSWKIKAIGL</sequence>